<evidence type="ECO:0000256" key="2">
    <source>
        <dbReference type="ARBA" id="ARBA00022840"/>
    </source>
</evidence>
<organism evidence="5 6">
    <name type="scientific">Paenibacillus spongiae</name>
    <dbReference type="NCBI Taxonomy" id="2909671"/>
    <lineage>
        <taxon>Bacteria</taxon>
        <taxon>Bacillati</taxon>
        <taxon>Bacillota</taxon>
        <taxon>Bacilli</taxon>
        <taxon>Bacillales</taxon>
        <taxon>Paenibacillaceae</taxon>
        <taxon>Paenibacillus</taxon>
    </lineage>
</organism>
<evidence type="ECO:0000313" key="6">
    <source>
        <dbReference type="Proteomes" id="UP001057877"/>
    </source>
</evidence>
<dbReference type="SMART" id="SM00534">
    <property type="entry name" value="MUTSac"/>
    <property type="match status" value="1"/>
</dbReference>
<keyword evidence="3" id="KW-0238">DNA-binding</keyword>
<gene>
    <name evidence="5" type="ORF">L1F29_17030</name>
</gene>
<evidence type="ECO:0000259" key="4">
    <source>
        <dbReference type="SMART" id="SM00534"/>
    </source>
</evidence>
<reference evidence="5" key="1">
    <citation type="submission" date="2022-01" db="EMBL/GenBank/DDBJ databases">
        <title>Paenibacillus spongiae sp. nov., isolated from marine sponge.</title>
        <authorList>
            <person name="Li Z."/>
            <person name="Zhang M."/>
        </authorList>
    </citation>
    <scope>NUCLEOTIDE SEQUENCE</scope>
    <source>
        <strain evidence="5">PHS-Z3</strain>
    </source>
</reference>
<accession>A0ABY5SLN7</accession>
<dbReference type="InterPro" id="IPR045076">
    <property type="entry name" value="MutS"/>
</dbReference>
<keyword evidence="6" id="KW-1185">Reference proteome</keyword>
<dbReference type="EMBL" id="CP091430">
    <property type="protein sequence ID" value="UVI33435.1"/>
    <property type="molecule type" value="Genomic_DNA"/>
</dbReference>
<dbReference type="InterPro" id="IPR000432">
    <property type="entry name" value="DNA_mismatch_repair_MutS_C"/>
</dbReference>
<dbReference type="SUPFAM" id="SSF52540">
    <property type="entry name" value="P-loop containing nucleoside triphosphate hydrolases"/>
    <property type="match status" value="1"/>
</dbReference>
<sequence length="546" mass="59955">MNELFSLLYPNGSTAEPTNSTASVQSELVGLGLEALFHEIGNGPGGYRTKQPHPLTYFTADDRVIAYRLDIVEDLFRQEELFQLLEELLPAFEDLRDLQQRDRWADDDTATSLYAISEIELYLSCVERLYKGMSKLQPASIGIRNLSQEIVSRYESRTFQSLQEETRKLSLSVRNIKSITVGINLDPQLAPYEAGIIAVNDQPYRSGNLIDRWLRLDTKDDGFRCLAPLMAIGRGKSAEQTQALNGAVNSALNAILKGSTREWRSCMKMYAASTSRFLAVIAPEIRFLLSGVSWMKRLAAKGLPLCKPQAAETDGSAFVADGLYHPVVAGRVAGEQPNGAAAVVKNNVTFDENGRIYILTGPNQGGKTVFMQSVGIAQLLYQLGLFVPAYAAKIHPVDHVLVHAQSVDADLQMKGRFGEECSRLRDLFGKMTRSSLLLLDETFSSTSASEAAAIAGEVLLALRVAGCRVIFATHLHELADSVDKLNAVPVEGGSRIDTLTAEMDASSGQRSYVIRRARPQGNSYALDIARKYGVTYEQLVCVMRGS</sequence>
<name>A0ABY5SLN7_9BACL</name>
<evidence type="ECO:0000256" key="3">
    <source>
        <dbReference type="ARBA" id="ARBA00023125"/>
    </source>
</evidence>
<keyword evidence="2" id="KW-0067">ATP-binding</keyword>
<protein>
    <recommendedName>
        <fullName evidence="4">DNA mismatch repair proteins mutS family domain-containing protein</fullName>
    </recommendedName>
</protein>
<dbReference type="Gene3D" id="3.40.50.300">
    <property type="entry name" value="P-loop containing nucleotide triphosphate hydrolases"/>
    <property type="match status" value="1"/>
</dbReference>
<dbReference type="Proteomes" id="UP001057877">
    <property type="component" value="Chromosome"/>
</dbReference>
<dbReference type="PANTHER" id="PTHR11361:SF34">
    <property type="entry name" value="DNA MISMATCH REPAIR PROTEIN MSH1, MITOCHONDRIAL"/>
    <property type="match status" value="1"/>
</dbReference>
<evidence type="ECO:0000313" key="5">
    <source>
        <dbReference type="EMBL" id="UVI33435.1"/>
    </source>
</evidence>
<dbReference type="InterPro" id="IPR027417">
    <property type="entry name" value="P-loop_NTPase"/>
</dbReference>
<keyword evidence="1" id="KW-0547">Nucleotide-binding</keyword>
<proteinExistence type="predicted"/>
<dbReference type="RefSeq" id="WP_258389488.1">
    <property type="nucleotide sequence ID" value="NZ_CP091430.1"/>
</dbReference>
<dbReference type="PANTHER" id="PTHR11361">
    <property type="entry name" value="DNA MISMATCH REPAIR PROTEIN MUTS FAMILY MEMBER"/>
    <property type="match status" value="1"/>
</dbReference>
<feature type="domain" description="DNA mismatch repair proteins mutS family" evidence="4">
    <location>
        <begin position="354"/>
        <end position="545"/>
    </location>
</feature>
<dbReference type="Pfam" id="PF00488">
    <property type="entry name" value="MutS_V"/>
    <property type="match status" value="1"/>
</dbReference>
<evidence type="ECO:0000256" key="1">
    <source>
        <dbReference type="ARBA" id="ARBA00022741"/>
    </source>
</evidence>